<evidence type="ECO:0000313" key="1">
    <source>
        <dbReference type="EMBL" id="GAA0874339.1"/>
    </source>
</evidence>
<organism evidence="1 2">
    <name type="scientific">Wandonia haliotis</name>
    <dbReference type="NCBI Taxonomy" id="574963"/>
    <lineage>
        <taxon>Bacteria</taxon>
        <taxon>Pseudomonadati</taxon>
        <taxon>Bacteroidota</taxon>
        <taxon>Flavobacteriia</taxon>
        <taxon>Flavobacteriales</taxon>
        <taxon>Crocinitomicaceae</taxon>
        <taxon>Wandonia</taxon>
    </lineage>
</organism>
<comment type="caution">
    <text evidence="1">The sequence shown here is derived from an EMBL/GenBank/DDBJ whole genome shotgun (WGS) entry which is preliminary data.</text>
</comment>
<dbReference type="EMBL" id="BAAAFH010000003">
    <property type="protein sequence ID" value="GAA0874339.1"/>
    <property type="molecule type" value="Genomic_DNA"/>
</dbReference>
<sequence length="58" mass="6357">MTINCEIKLMKITEEKITHEPISELLCVASAKLGTISLIKTKENPSAPDSVSNVLMEN</sequence>
<keyword evidence="2" id="KW-1185">Reference proteome</keyword>
<proteinExistence type="predicted"/>
<evidence type="ECO:0000313" key="2">
    <source>
        <dbReference type="Proteomes" id="UP001501126"/>
    </source>
</evidence>
<dbReference type="Proteomes" id="UP001501126">
    <property type="component" value="Unassembled WGS sequence"/>
</dbReference>
<reference evidence="1 2" key="1">
    <citation type="journal article" date="2019" name="Int. J. Syst. Evol. Microbiol.">
        <title>The Global Catalogue of Microorganisms (GCM) 10K type strain sequencing project: providing services to taxonomists for standard genome sequencing and annotation.</title>
        <authorList>
            <consortium name="The Broad Institute Genomics Platform"/>
            <consortium name="The Broad Institute Genome Sequencing Center for Infectious Disease"/>
            <person name="Wu L."/>
            <person name="Ma J."/>
        </authorList>
    </citation>
    <scope>NUCLEOTIDE SEQUENCE [LARGE SCALE GENOMIC DNA]</scope>
    <source>
        <strain evidence="1 2">JCM 16083</strain>
    </source>
</reference>
<protein>
    <submittedName>
        <fullName evidence="1">Uncharacterized protein</fullName>
    </submittedName>
</protein>
<accession>A0ABN1MMA9</accession>
<gene>
    <name evidence="1" type="ORF">GCM10009118_07470</name>
</gene>
<name>A0ABN1MMA9_9FLAO</name>